<evidence type="ECO:0000256" key="1">
    <source>
        <dbReference type="SAM" id="MobiDB-lite"/>
    </source>
</evidence>
<dbReference type="CTD" id="441376"/>
<sequence>MSGEEHGEDAASSLLLEDVQRRLRNAFGSSISPRDVPLLPPEPRKQQQEQPQQPWESFRSRATAVREELRRAAIEGAISWLRAELLEMRFQNRQLARTFVDLNLEMQRLKIENELFIASECPTFGKSTVSSE</sequence>
<proteinExistence type="predicted"/>
<dbReference type="PANTHER" id="PTHR32289">
    <property type="entry name" value="PROTEIN FAM167A"/>
    <property type="match status" value="1"/>
</dbReference>
<dbReference type="OrthoDB" id="9948935at2759"/>
<dbReference type="InterPro" id="IPR051771">
    <property type="entry name" value="FAM167_domain"/>
</dbReference>
<keyword evidence="3" id="KW-1185">Reference proteome</keyword>
<dbReference type="GeneID" id="105749372"/>
<dbReference type="GeneTree" id="ENSGT01030000235077"/>
<dbReference type="Ensembl" id="ENSSHAT00000051781.1">
    <property type="protein sequence ID" value="ENSSHAP00000044697.1"/>
    <property type="gene ID" value="ENSSHAG00000028668.1"/>
</dbReference>
<accession>A0A7N4PWP0</accession>
<dbReference type="FunCoup" id="A0A7N4PWP0">
    <property type="interactions" value="1"/>
</dbReference>
<dbReference type="Proteomes" id="UP000007648">
    <property type="component" value="Unassembled WGS sequence"/>
</dbReference>
<name>A0A7N4PWP0_SARHA</name>
<dbReference type="KEGG" id="shr:105749372"/>
<dbReference type="AlphaFoldDB" id="A0A7N4PWP0"/>
<gene>
    <name evidence="2" type="primary">AARD</name>
</gene>
<reference evidence="2 3" key="1">
    <citation type="journal article" date="2011" name="Proc. Natl. Acad. Sci. U.S.A.">
        <title>Genetic diversity and population structure of the endangered marsupial Sarcophilus harrisii (Tasmanian devil).</title>
        <authorList>
            <person name="Miller W."/>
            <person name="Hayes V.M."/>
            <person name="Ratan A."/>
            <person name="Petersen D.C."/>
            <person name="Wittekindt N.E."/>
            <person name="Miller J."/>
            <person name="Walenz B."/>
            <person name="Knight J."/>
            <person name="Qi J."/>
            <person name="Zhao F."/>
            <person name="Wang Q."/>
            <person name="Bedoya-Reina O.C."/>
            <person name="Katiyar N."/>
            <person name="Tomsho L.P."/>
            <person name="Kasson L.M."/>
            <person name="Hardie R.A."/>
            <person name="Woodbridge P."/>
            <person name="Tindall E.A."/>
            <person name="Bertelsen M.F."/>
            <person name="Dixon D."/>
            <person name="Pyecroft S."/>
            <person name="Helgen K.M."/>
            <person name="Lesk A.M."/>
            <person name="Pringle T.H."/>
            <person name="Patterson N."/>
            <person name="Zhang Y."/>
            <person name="Kreiss A."/>
            <person name="Woods G.M."/>
            <person name="Jones M.E."/>
            <person name="Schuster S.C."/>
        </authorList>
    </citation>
    <scope>NUCLEOTIDE SEQUENCE [LARGE SCALE GENOMIC DNA]</scope>
</reference>
<feature type="region of interest" description="Disordered" evidence="1">
    <location>
        <begin position="27"/>
        <end position="60"/>
    </location>
</feature>
<protein>
    <submittedName>
        <fullName evidence="2">Alanine and arginine rich domain containing protein</fullName>
    </submittedName>
</protein>
<dbReference type="InParanoid" id="A0A7N4PWP0"/>
<reference evidence="2" key="3">
    <citation type="submission" date="2025-09" db="UniProtKB">
        <authorList>
            <consortium name="Ensembl"/>
        </authorList>
    </citation>
    <scope>IDENTIFICATION</scope>
</reference>
<organism evidence="2 3">
    <name type="scientific">Sarcophilus harrisii</name>
    <name type="common">Tasmanian devil</name>
    <name type="synonym">Sarcophilus laniarius</name>
    <dbReference type="NCBI Taxonomy" id="9305"/>
    <lineage>
        <taxon>Eukaryota</taxon>
        <taxon>Metazoa</taxon>
        <taxon>Chordata</taxon>
        <taxon>Craniata</taxon>
        <taxon>Vertebrata</taxon>
        <taxon>Euteleostomi</taxon>
        <taxon>Mammalia</taxon>
        <taxon>Metatheria</taxon>
        <taxon>Dasyuromorphia</taxon>
        <taxon>Dasyuridae</taxon>
        <taxon>Sarcophilus</taxon>
    </lineage>
</organism>
<dbReference type="RefSeq" id="XP_012397231.1">
    <property type="nucleotide sequence ID" value="XM_012541777.2"/>
</dbReference>
<reference evidence="2" key="2">
    <citation type="submission" date="2025-08" db="UniProtKB">
        <authorList>
            <consortium name="Ensembl"/>
        </authorList>
    </citation>
    <scope>IDENTIFICATION</scope>
</reference>
<evidence type="ECO:0000313" key="3">
    <source>
        <dbReference type="Proteomes" id="UP000007648"/>
    </source>
</evidence>
<evidence type="ECO:0000313" key="2">
    <source>
        <dbReference type="Ensembl" id="ENSSHAP00000044697.1"/>
    </source>
</evidence>
<dbReference type="PANTHER" id="PTHR32289:SF2">
    <property type="entry name" value="ALANINE AND ARGININE-RICH DOMAIN-CONTAINING PROTEIN"/>
    <property type="match status" value="1"/>
</dbReference>